<dbReference type="SMART" id="SM00028">
    <property type="entry name" value="TPR"/>
    <property type="match status" value="3"/>
</dbReference>
<dbReference type="Gene3D" id="1.10.260.40">
    <property type="entry name" value="lambda repressor-like DNA-binding domains"/>
    <property type="match status" value="1"/>
</dbReference>
<evidence type="ECO:0000313" key="6">
    <source>
        <dbReference type="Proteomes" id="UP001058016"/>
    </source>
</evidence>
<dbReference type="Gene3D" id="1.25.40.10">
    <property type="entry name" value="Tetratricopeptide repeat domain"/>
    <property type="match status" value="2"/>
</dbReference>
<protein>
    <submittedName>
        <fullName evidence="5">Helix-turn-helix transcriptional regulator</fullName>
    </submittedName>
</protein>
<reference evidence="5 6" key="1">
    <citation type="submission" date="2021-03" db="EMBL/GenBank/DDBJ databases">
        <title>Comparative Genomics and Metabolomics in the genus Turicibacter.</title>
        <authorList>
            <person name="Maki J."/>
            <person name="Looft T."/>
        </authorList>
    </citation>
    <scope>NUCLEOTIDE SEQUENCE</scope>
    <source>
        <strain evidence="5">ISU324</strain>
        <strain evidence="4 6">MMM721</strain>
    </source>
</reference>
<dbReference type="Proteomes" id="UP001058016">
    <property type="component" value="Chromosome"/>
</dbReference>
<keyword evidence="6" id="KW-1185">Reference proteome</keyword>
<dbReference type="CDD" id="cd00093">
    <property type="entry name" value="HTH_XRE"/>
    <property type="match status" value="1"/>
</dbReference>
<evidence type="ECO:0000313" key="4">
    <source>
        <dbReference type="EMBL" id="UUF05443.1"/>
    </source>
</evidence>
<sequence>MFLTIGEKIRQARDKYGLKQIAFESYGFSRNYISMIETEKRSLNENMLRNVYDAICELSNCHYQQDYSYTEFIKSPVEQAREWLEQHCNLQDALNQYETFNKIASDFELIEYKIKIETLLGLHYVKNDELLVANAHLLKAIGYCIQVAKNPASLYEVVGTNYITLGQYQEAISILQLSINCQEGDRGQNINRIRYYISLCYLNEGKYEKSLEWITPVLEQSEYLQPKAAAYLIKSTILKRQGRDELGRELLLELINNPFYEDYLGYAYHNLGCSFKDSGLYQQALDCLKIALPLRETVKQRSITKCLMGEVYFRIGNYEKAHSLLVEVKDIIFHKGSLEQQEATLEWGLDLYLETQDFESMLILLEDIQKLVDKEILDEFIYTKFQNRLYKRIMNDVLGQQKDLNEYRILLDAIT</sequence>
<evidence type="ECO:0000256" key="1">
    <source>
        <dbReference type="ARBA" id="ARBA00022737"/>
    </source>
</evidence>
<dbReference type="InterPro" id="IPR011990">
    <property type="entry name" value="TPR-like_helical_dom_sf"/>
</dbReference>
<dbReference type="InterPro" id="IPR010982">
    <property type="entry name" value="Lambda_DNA-bd_dom_sf"/>
</dbReference>
<dbReference type="Proteomes" id="UP001058072">
    <property type="component" value="Chromosome"/>
</dbReference>
<dbReference type="SUPFAM" id="SSF47413">
    <property type="entry name" value="lambda repressor-like DNA-binding domains"/>
    <property type="match status" value="1"/>
</dbReference>
<evidence type="ECO:0000313" key="7">
    <source>
        <dbReference type="Proteomes" id="UP001058072"/>
    </source>
</evidence>
<dbReference type="PROSITE" id="PS50005">
    <property type="entry name" value="TPR"/>
    <property type="match status" value="1"/>
</dbReference>
<proteinExistence type="predicted"/>
<dbReference type="AlphaFoldDB" id="A0A9Q9CI59"/>
<accession>A0A9Q9CI59</accession>
<keyword evidence="2 3" id="KW-0802">TPR repeat</keyword>
<dbReference type="InterPro" id="IPR001387">
    <property type="entry name" value="Cro/C1-type_HTH"/>
</dbReference>
<evidence type="ECO:0000256" key="2">
    <source>
        <dbReference type="ARBA" id="ARBA00022803"/>
    </source>
</evidence>
<gene>
    <name evidence="4" type="ORF">J0J69_10195</name>
    <name evidence="5" type="ORF">J0J70_03695</name>
</gene>
<dbReference type="InterPro" id="IPR019734">
    <property type="entry name" value="TPR_rpt"/>
</dbReference>
<dbReference type="SUPFAM" id="SSF48452">
    <property type="entry name" value="TPR-like"/>
    <property type="match status" value="1"/>
</dbReference>
<name>A0A9Q9CI59_9FIRM</name>
<dbReference type="PANTHER" id="PTHR45641">
    <property type="entry name" value="TETRATRICOPEPTIDE REPEAT PROTEIN (AFU_ORTHOLOGUE AFUA_6G03870)"/>
    <property type="match status" value="1"/>
</dbReference>
<feature type="repeat" description="TPR" evidence="3">
    <location>
        <begin position="152"/>
        <end position="185"/>
    </location>
</feature>
<organism evidence="5 7">
    <name type="scientific">Turicibacter bilis</name>
    <dbReference type="NCBI Taxonomy" id="2735723"/>
    <lineage>
        <taxon>Bacteria</taxon>
        <taxon>Bacillati</taxon>
        <taxon>Bacillota</taxon>
        <taxon>Erysipelotrichia</taxon>
        <taxon>Erysipelotrichales</taxon>
        <taxon>Turicibacteraceae</taxon>
        <taxon>Turicibacter</taxon>
    </lineage>
</organism>
<dbReference type="PANTHER" id="PTHR45641:SF1">
    <property type="entry name" value="AAA+ ATPASE DOMAIN-CONTAINING PROTEIN"/>
    <property type="match status" value="1"/>
</dbReference>
<keyword evidence="1" id="KW-0677">Repeat</keyword>
<evidence type="ECO:0000256" key="3">
    <source>
        <dbReference type="PROSITE-ProRule" id="PRU00339"/>
    </source>
</evidence>
<evidence type="ECO:0000313" key="5">
    <source>
        <dbReference type="EMBL" id="UUF09105.1"/>
    </source>
</evidence>
<dbReference type="EMBL" id="CP071249">
    <property type="protein sequence ID" value="UUF05443.1"/>
    <property type="molecule type" value="Genomic_DNA"/>
</dbReference>
<dbReference type="GO" id="GO:0003677">
    <property type="term" value="F:DNA binding"/>
    <property type="evidence" value="ECO:0007669"/>
    <property type="project" value="InterPro"/>
</dbReference>
<dbReference type="EMBL" id="CP071250">
    <property type="protein sequence ID" value="UUF09105.1"/>
    <property type="molecule type" value="Genomic_DNA"/>
</dbReference>
<dbReference type="RefSeq" id="WP_212724358.1">
    <property type="nucleotide sequence ID" value="NZ_CP071249.1"/>
</dbReference>